<organism evidence="1 2">
    <name type="scientific">Entomophthora muscae</name>
    <dbReference type="NCBI Taxonomy" id="34485"/>
    <lineage>
        <taxon>Eukaryota</taxon>
        <taxon>Fungi</taxon>
        <taxon>Fungi incertae sedis</taxon>
        <taxon>Zoopagomycota</taxon>
        <taxon>Entomophthoromycotina</taxon>
        <taxon>Entomophthoromycetes</taxon>
        <taxon>Entomophthorales</taxon>
        <taxon>Entomophthoraceae</taxon>
        <taxon>Entomophthora</taxon>
    </lineage>
</organism>
<evidence type="ECO:0000313" key="2">
    <source>
        <dbReference type="Proteomes" id="UP001165960"/>
    </source>
</evidence>
<proteinExistence type="predicted"/>
<keyword evidence="2" id="KW-1185">Reference proteome</keyword>
<name>A0ACC2TGW8_9FUNG</name>
<protein>
    <submittedName>
        <fullName evidence="1">Uncharacterized protein</fullName>
    </submittedName>
</protein>
<accession>A0ACC2TGW8</accession>
<evidence type="ECO:0000313" key="1">
    <source>
        <dbReference type="EMBL" id="KAJ9073888.1"/>
    </source>
</evidence>
<dbReference type="EMBL" id="QTSX02002881">
    <property type="protein sequence ID" value="KAJ9073888.1"/>
    <property type="molecule type" value="Genomic_DNA"/>
</dbReference>
<sequence>MQRGAASNTIDTWALKAQPPTTTYPSNLELVPKLQGTGISYTLTPSTLTFPNTWGLLRQAGQPGLDPIGCPKLLIAIACWAGRVLIYSCPLPDPSHPKLTAGCPPSDGAGTALQVWEPQPDIPTKAVFLPEARGGILPPPQGPNPQDLDAHPRPTSTYPSYRRTAYTSPSNSIPSHGSTGENPGKARYLPWTWNGRVQLNTSTSLGRLWGREHI</sequence>
<reference evidence="1" key="1">
    <citation type="submission" date="2022-04" db="EMBL/GenBank/DDBJ databases">
        <title>Genome of the entomopathogenic fungus Entomophthora muscae.</title>
        <authorList>
            <person name="Elya C."/>
            <person name="Lovett B.R."/>
            <person name="Lee E."/>
            <person name="Macias A.M."/>
            <person name="Hajek A.E."/>
            <person name="De Bivort B.L."/>
            <person name="Kasson M.T."/>
            <person name="De Fine Licht H.H."/>
            <person name="Stajich J.E."/>
        </authorList>
    </citation>
    <scope>NUCLEOTIDE SEQUENCE</scope>
    <source>
        <strain evidence="1">Berkeley</strain>
    </source>
</reference>
<comment type="caution">
    <text evidence="1">The sequence shown here is derived from an EMBL/GenBank/DDBJ whole genome shotgun (WGS) entry which is preliminary data.</text>
</comment>
<dbReference type="Proteomes" id="UP001165960">
    <property type="component" value="Unassembled WGS sequence"/>
</dbReference>
<gene>
    <name evidence="1" type="ORF">DSO57_1011779</name>
</gene>